<dbReference type="AlphaFoldDB" id="A0A4U8YRR7"/>
<feature type="domain" description="Ice-binding protein C-terminal" evidence="2">
    <location>
        <begin position="200"/>
        <end position="224"/>
    </location>
</feature>
<organism evidence="3 4">
    <name type="scientific">Desulfoluna butyratoxydans</name>
    <dbReference type="NCBI Taxonomy" id="231438"/>
    <lineage>
        <taxon>Bacteria</taxon>
        <taxon>Pseudomonadati</taxon>
        <taxon>Thermodesulfobacteriota</taxon>
        <taxon>Desulfobacteria</taxon>
        <taxon>Desulfobacterales</taxon>
        <taxon>Desulfolunaceae</taxon>
        <taxon>Desulfoluna</taxon>
    </lineage>
</organism>
<dbReference type="Proteomes" id="UP000507962">
    <property type="component" value="Unassembled WGS sequence"/>
</dbReference>
<name>A0A4U8YRR7_9BACT</name>
<keyword evidence="1" id="KW-0732">Signal</keyword>
<dbReference type="NCBIfam" id="TIGR02595">
    <property type="entry name" value="PEP_CTERM"/>
    <property type="match status" value="1"/>
</dbReference>
<feature type="chain" id="PRO_5020810816" evidence="1">
    <location>
        <begin position="37"/>
        <end position="230"/>
    </location>
</feature>
<dbReference type="InterPro" id="IPR013424">
    <property type="entry name" value="Ice-binding_C"/>
</dbReference>
<dbReference type="EMBL" id="CAADHO010000012">
    <property type="protein sequence ID" value="VFQ47016.1"/>
    <property type="molecule type" value="Genomic_DNA"/>
</dbReference>
<evidence type="ECO:0000259" key="2">
    <source>
        <dbReference type="Pfam" id="PF07589"/>
    </source>
</evidence>
<sequence length="230" mass="25050">MPLARGHMKGPDPMNRSIRILCFIFSMLLTCGSALATPYTFEMGDSSSIDVSKTTQGLSMWAEIYQSVSSQAFLLDPGESFSFKFAHMGTHESWINEDDLKAMEVTAYMDFDLPDITQDISGESTGFSGKFEFNQGWQVIWDDPVYVDFGNGGRFSIELSDATFSSSMWTGPHGPCWSEGDADIFATVTLETTPSPAPAPVPEPTTAVLLGLGVGLLGITRLKRKKASDS</sequence>
<protein>
    <submittedName>
        <fullName evidence="3">Pep-cterm protein-sorting domain</fullName>
    </submittedName>
</protein>
<evidence type="ECO:0000313" key="4">
    <source>
        <dbReference type="Proteomes" id="UP000507962"/>
    </source>
</evidence>
<evidence type="ECO:0000256" key="1">
    <source>
        <dbReference type="SAM" id="SignalP"/>
    </source>
</evidence>
<accession>A0A4U8YRR7</accession>
<proteinExistence type="predicted"/>
<evidence type="ECO:0000313" key="3">
    <source>
        <dbReference type="EMBL" id="VFQ47016.1"/>
    </source>
</evidence>
<gene>
    <name evidence="3" type="ORF">MSL71_46980</name>
</gene>
<dbReference type="Pfam" id="PF07589">
    <property type="entry name" value="PEP-CTERM"/>
    <property type="match status" value="1"/>
</dbReference>
<keyword evidence="4" id="KW-1185">Reference proteome</keyword>
<reference evidence="3 4" key="1">
    <citation type="submission" date="2019-03" db="EMBL/GenBank/DDBJ databases">
        <authorList>
            <person name="Nijsse B."/>
        </authorList>
    </citation>
    <scope>NUCLEOTIDE SEQUENCE [LARGE SCALE GENOMIC DNA]</scope>
    <source>
        <strain evidence="3">Desulfoluna butyratoxydans MSL71</strain>
    </source>
</reference>
<feature type="signal peptide" evidence="1">
    <location>
        <begin position="1"/>
        <end position="36"/>
    </location>
</feature>